<comment type="caution">
    <text evidence="3">The sequence shown here is derived from an EMBL/GenBank/DDBJ whole genome shotgun (WGS) entry which is preliminary data.</text>
</comment>
<protein>
    <submittedName>
        <fullName evidence="3">DNA-binding protein</fullName>
    </submittedName>
</protein>
<sequence length="156" mass="17728">MKCLTLKTLLISILIVFTANTDVFAQQRNSGWGRNSNYGRLFNPKTVETFTGTVLSVERTLLEKNMSYGVHLKVKTKSETISVHLGPAWFIDNQEIQFAKNDKVTVTGSRITYKNAPAIIVMHALKGNLELKLRDKNGYPVWSGWRRKGMVNKRNI</sequence>
<accession>A0A4S1E122</accession>
<name>A0A4S1E122_9FLAO</name>
<dbReference type="OrthoDB" id="5455132at2"/>
<keyword evidence="4" id="KW-1185">Reference proteome</keyword>
<keyword evidence="3" id="KW-0238">DNA-binding</keyword>
<dbReference type="Proteomes" id="UP000307602">
    <property type="component" value="Unassembled WGS sequence"/>
</dbReference>
<organism evidence="3 4">
    <name type="scientific">Flavivirga rizhaonensis</name>
    <dbReference type="NCBI Taxonomy" id="2559571"/>
    <lineage>
        <taxon>Bacteria</taxon>
        <taxon>Pseudomonadati</taxon>
        <taxon>Bacteroidota</taxon>
        <taxon>Flavobacteriia</taxon>
        <taxon>Flavobacteriales</taxon>
        <taxon>Flavobacteriaceae</taxon>
        <taxon>Flavivirga</taxon>
    </lineage>
</organism>
<evidence type="ECO:0000313" key="4">
    <source>
        <dbReference type="Proteomes" id="UP000307602"/>
    </source>
</evidence>
<evidence type="ECO:0000259" key="2">
    <source>
        <dbReference type="Pfam" id="PF26390"/>
    </source>
</evidence>
<evidence type="ECO:0000313" key="3">
    <source>
        <dbReference type="EMBL" id="TGV04351.1"/>
    </source>
</evidence>
<proteinExistence type="predicted"/>
<feature type="chain" id="PRO_5020729047" evidence="1">
    <location>
        <begin position="26"/>
        <end position="156"/>
    </location>
</feature>
<dbReference type="EMBL" id="SRSO01000002">
    <property type="protein sequence ID" value="TGV04351.1"/>
    <property type="molecule type" value="Genomic_DNA"/>
</dbReference>
<dbReference type="RefSeq" id="WP_135875035.1">
    <property type="nucleotide sequence ID" value="NZ_SRSO01000002.1"/>
</dbReference>
<dbReference type="AlphaFoldDB" id="A0A4S1E122"/>
<dbReference type="Pfam" id="PF26390">
    <property type="entry name" value="MamS_MamX"/>
    <property type="match status" value="1"/>
</dbReference>
<evidence type="ECO:0000256" key="1">
    <source>
        <dbReference type="SAM" id="SignalP"/>
    </source>
</evidence>
<gene>
    <name evidence="3" type="ORF">EM932_02190</name>
</gene>
<dbReference type="InterPro" id="IPR058837">
    <property type="entry name" value="MamS_MamX_dom"/>
</dbReference>
<dbReference type="GO" id="GO:0003677">
    <property type="term" value="F:DNA binding"/>
    <property type="evidence" value="ECO:0007669"/>
    <property type="project" value="UniProtKB-KW"/>
</dbReference>
<feature type="domain" description="Magnetosome protein MamS/MamX" evidence="2">
    <location>
        <begin position="46"/>
        <end position="128"/>
    </location>
</feature>
<reference evidence="3 4" key="1">
    <citation type="submission" date="2019-04" db="EMBL/GenBank/DDBJ databases">
        <authorList>
            <person name="Liu A."/>
        </authorList>
    </citation>
    <scope>NUCLEOTIDE SEQUENCE [LARGE SCALE GENOMIC DNA]</scope>
    <source>
        <strain evidence="3 4">RZ03</strain>
    </source>
</reference>
<keyword evidence="1" id="KW-0732">Signal</keyword>
<feature type="signal peptide" evidence="1">
    <location>
        <begin position="1"/>
        <end position="25"/>
    </location>
</feature>